<proteinExistence type="inferred from homology"/>
<feature type="non-terminal residue" evidence="2">
    <location>
        <position position="116"/>
    </location>
</feature>
<dbReference type="Gene3D" id="3.30.1140.40">
    <property type="entry name" value="Tctex-1"/>
    <property type="match status" value="1"/>
</dbReference>
<comment type="similarity">
    <text evidence="1">Belongs to the dynein light chain Tctex-type family.</text>
</comment>
<reference evidence="4" key="1">
    <citation type="submission" date="2012-12" db="EMBL/GenBank/DDBJ databases">
        <authorList>
            <person name="Hellsten U."/>
            <person name="Grimwood J."/>
            <person name="Chapman J.A."/>
            <person name="Shapiro H."/>
            <person name="Aerts A."/>
            <person name="Otillar R.P."/>
            <person name="Terry A.Y."/>
            <person name="Boore J.L."/>
            <person name="Simakov O."/>
            <person name="Marletaz F."/>
            <person name="Cho S.-J."/>
            <person name="Edsinger-Gonzales E."/>
            <person name="Havlak P."/>
            <person name="Kuo D.-H."/>
            <person name="Larsson T."/>
            <person name="Lv J."/>
            <person name="Arendt D."/>
            <person name="Savage R."/>
            <person name="Osoegawa K."/>
            <person name="de Jong P."/>
            <person name="Lindberg D.R."/>
            <person name="Seaver E.C."/>
            <person name="Weisblat D.A."/>
            <person name="Putnam N.H."/>
            <person name="Grigoriev I.V."/>
            <person name="Rokhsar D.S."/>
        </authorList>
    </citation>
    <scope>NUCLEOTIDE SEQUENCE</scope>
    <source>
        <strain evidence="4">I ESC-2004</strain>
    </source>
</reference>
<organism evidence="2">
    <name type="scientific">Capitella teleta</name>
    <name type="common">Polychaete worm</name>
    <dbReference type="NCBI Taxonomy" id="283909"/>
    <lineage>
        <taxon>Eukaryota</taxon>
        <taxon>Metazoa</taxon>
        <taxon>Spiralia</taxon>
        <taxon>Lophotrochozoa</taxon>
        <taxon>Annelida</taxon>
        <taxon>Polychaeta</taxon>
        <taxon>Sedentaria</taxon>
        <taxon>Scolecida</taxon>
        <taxon>Capitellidae</taxon>
        <taxon>Capitella</taxon>
    </lineage>
</organism>
<dbReference type="InterPro" id="IPR005334">
    <property type="entry name" value="Tctex-1-like"/>
</dbReference>
<evidence type="ECO:0000313" key="2">
    <source>
        <dbReference type="EMBL" id="ELU03726.1"/>
    </source>
</evidence>
<evidence type="ECO:0000256" key="1">
    <source>
        <dbReference type="ARBA" id="ARBA00005361"/>
    </source>
</evidence>
<dbReference type="InterPro" id="IPR038586">
    <property type="entry name" value="Tctex-1-like_sf"/>
</dbReference>
<sequence length="116" mass="13296">VQFEPTYRMTPEVKFQPERVQRMMASMVESQMKGFVYSPQVAAMMSKVLSSEIESAVRALDYPRYKIVCLVTIGQNLQQDVTVSSRCVWDTNLDTSASYRWSDKNVFCSALVFGIY</sequence>
<evidence type="ECO:0000313" key="4">
    <source>
        <dbReference type="Proteomes" id="UP000014760"/>
    </source>
</evidence>
<feature type="non-terminal residue" evidence="2">
    <location>
        <position position="1"/>
    </location>
</feature>
<dbReference type="AlphaFoldDB" id="R7UC78"/>
<protein>
    <submittedName>
        <fullName evidence="2 3">Uncharacterized protein</fullName>
    </submittedName>
</protein>
<gene>
    <name evidence="2" type="ORF">CAPTEDRAFT_77995</name>
</gene>
<dbReference type="PANTHER" id="PTHR21255">
    <property type="entry name" value="T-COMPLEX-ASSOCIATED-TESTIS-EXPRESSED 1/ DYNEIN LIGHT CHAIN"/>
    <property type="match status" value="1"/>
</dbReference>
<keyword evidence="4" id="KW-1185">Reference proteome</keyword>
<accession>R7UC78</accession>
<dbReference type="PANTHER" id="PTHR21255:SF65">
    <property type="entry name" value="TCTEX1 DOMAIN-CONTAINING PROTEIN 2"/>
    <property type="match status" value="1"/>
</dbReference>
<dbReference type="OrthoDB" id="10260741at2759"/>
<dbReference type="CDD" id="cd21451">
    <property type="entry name" value="DLC-like_TCTEX1D"/>
    <property type="match status" value="1"/>
</dbReference>
<dbReference type="GO" id="GO:0007018">
    <property type="term" value="P:microtubule-based movement"/>
    <property type="evidence" value="ECO:0007669"/>
    <property type="project" value="TreeGrafter"/>
</dbReference>
<dbReference type="GO" id="GO:0005737">
    <property type="term" value="C:cytoplasm"/>
    <property type="evidence" value="ECO:0007669"/>
    <property type="project" value="TreeGrafter"/>
</dbReference>
<dbReference type="STRING" id="283909.R7UC78"/>
<dbReference type="Proteomes" id="UP000014760">
    <property type="component" value="Unassembled WGS sequence"/>
</dbReference>
<reference evidence="3" key="3">
    <citation type="submission" date="2015-06" db="UniProtKB">
        <authorList>
            <consortium name="EnsemblMetazoa"/>
        </authorList>
    </citation>
    <scope>IDENTIFICATION</scope>
</reference>
<dbReference type="OMA" id="NESMRSE"/>
<dbReference type="EMBL" id="AMQN01008366">
    <property type="status" value="NOT_ANNOTATED_CDS"/>
    <property type="molecule type" value="Genomic_DNA"/>
</dbReference>
<dbReference type="HOGENOM" id="CLU_097204_4_0_1"/>
<dbReference type="FunCoup" id="R7UC78">
    <property type="interactions" value="4"/>
</dbReference>
<dbReference type="EMBL" id="KB302959">
    <property type="protein sequence ID" value="ELU03726.1"/>
    <property type="molecule type" value="Genomic_DNA"/>
</dbReference>
<dbReference type="GO" id="GO:0045505">
    <property type="term" value="F:dynein intermediate chain binding"/>
    <property type="evidence" value="ECO:0007669"/>
    <property type="project" value="TreeGrafter"/>
</dbReference>
<dbReference type="Pfam" id="PF03645">
    <property type="entry name" value="Tctex-1"/>
    <property type="match status" value="1"/>
</dbReference>
<evidence type="ECO:0000313" key="3">
    <source>
        <dbReference type="EnsemblMetazoa" id="CapteP77995"/>
    </source>
</evidence>
<name>R7UC78_CAPTE</name>
<dbReference type="GO" id="GO:0005868">
    <property type="term" value="C:cytoplasmic dynein complex"/>
    <property type="evidence" value="ECO:0007669"/>
    <property type="project" value="TreeGrafter"/>
</dbReference>
<reference evidence="2 4" key="2">
    <citation type="journal article" date="2013" name="Nature">
        <title>Insights into bilaterian evolution from three spiralian genomes.</title>
        <authorList>
            <person name="Simakov O."/>
            <person name="Marletaz F."/>
            <person name="Cho S.J."/>
            <person name="Edsinger-Gonzales E."/>
            <person name="Havlak P."/>
            <person name="Hellsten U."/>
            <person name="Kuo D.H."/>
            <person name="Larsson T."/>
            <person name="Lv J."/>
            <person name="Arendt D."/>
            <person name="Savage R."/>
            <person name="Osoegawa K."/>
            <person name="de Jong P."/>
            <person name="Grimwood J."/>
            <person name="Chapman J.A."/>
            <person name="Shapiro H."/>
            <person name="Aerts A."/>
            <person name="Otillar R.P."/>
            <person name="Terry A.Y."/>
            <person name="Boore J.L."/>
            <person name="Grigoriev I.V."/>
            <person name="Lindberg D.R."/>
            <person name="Seaver E.C."/>
            <person name="Weisblat D.A."/>
            <person name="Putnam N.H."/>
            <person name="Rokhsar D.S."/>
        </authorList>
    </citation>
    <scope>NUCLEOTIDE SEQUENCE</scope>
    <source>
        <strain evidence="2 4">I ESC-2004</strain>
    </source>
</reference>
<dbReference type="EnsemblMetazoa" id="CapteT77995">
    <property type="protein sequence ID" value="CapteP77995"/>
    <property type="gene ID" value="CapteG77995"/>
</dbReference>